<dbReference type="Pfam" id="PF12802">
    <property type="entry name" value="MarR_2"/>
    <property type="match status" value="1"/>
</dbReference>
<dbReference type="OrthoDB" id="3254910at2"/>
<dbReference type="PANTHER" id="PTHR33164">
    <property type="entry name" value="TRANSCRIPTIONAL REGULATOR, MARR FAMILY"/>
    <property type="match status" value="1"/>
</dbReference>
<evidence type="ECO:0000259" key="1">
    <source>
        <dbReference type="PROSITE" id="PS50995"/>
    </source>
</evidence>
<reference evidence="2 3" key="1">
    <citation type="submission" date="2016-10" db="EMBL/GenBank/DDBJ databases">
        <authorList>
            <person name="de Groot N.N."/>
        </authorList>
    </citation>
    <scope>NUCLEOTIDE SEQUENCE [LARGE SCALE GENOMIC DNA]</scope>
    <source>
        <strain evidence="2 3">DSM 44993</strain>
    </source>
</reference>
<keyword evidence="3" id="KW-1185">Reference proteome</keyword>
<dbReference type="GO" id="GO:0006950">
    <property type="term" value="P:response to stress"/>
    <property type="evidence" value="ECO:0007669"/>
    <property type="project" value="TreeGrafter"/>
</dbReference>
<dbReference type="Gene3D" id="1.10.10.10">
    <property type="entry name" value="Winged helix-like DNA-binding domain superfamily/Winged helix DNA-binding domain"/>
    <property type="match status" value="1"/>
</dbReference>
<accession>A0A1H8Q3C3</accession>
<dbReference type="GO" id="GO:0003700">
    <property type="term" value="F:DNA-binding transcription factor activity"/>
    <property type="evidence" value="ECO:0007669"/>
    <property type="project" value="InterPro"/>
</dbReference>
<organism evidence="2 3">
    <name type="scientific">Amycolatopsis saalfeldensis</name>
    <dbReference type="NCBI Taxonomy" id="394193"/>
    <lineage>
        <taxon>Bacteria</taxon>
        <taxon>Bacillati</taxon>
        <taxon>Actinomycetota</taxon>
        <taxon>Actinomycetes</taxon>
        <taxon>Pseudonocardiales</taxon>
        <taxon>Pseudonocardiaceae</taxon>
        <taxon>Amycolatopsis</taxon>
    </lineage>
</organism>
<sequence length="160" mass="18131">MADARWLDEREAHVWRSYHRLLRDFGGAVDRQLERDAGLSGADYALLVPLSEAPDELLRMRDLGTQVDWDRSRLSHHVSRMEKRGLVSREDCPDDARGSMVRLTAAGRGAIQAAAPQHVETVRRYFFDPLSAGDLEVLGRVFDRMLARLDEDAEGDPCTR</sequence>
<protein>
    <submittedName>
        <fullName evidence="2">DNA-binding transcriptional regulator, MarR family</fullName>
    </submittedName>
</protein>
<keyword evidence="2" id="KW-0238">DNA-binding</keyword>
<dbReference type="InterPro" id="IPR039422">
    <property type="entry name" value="MarR/SlyA-like"/>
</dbReference>
<dbReference type="PROSITE" id="PS50995">
    <property type="entry name" value="HTH_MARR_2"/>
    <property type="match status" value="1"/>
</dbReference>
<dbReference type="STRING" id="394193.SAMN04489732_101191"/>
<dbReference type="AlphaFoldDB" id="A0A1H8Q3C3"/>
<dbReference type="InterPro" id="IPR000835">
    <property type="entry name" value="HTH_MarR-typ"/>
</dbReference>
<dbReference type="InterPro" id="IPR036390">
    <property type="entry name" value="WH_DNA-bd_sf"/>
</dbReference>
<feature type="domain" description="HTH marR-type" evidence="1">
    <location>
        <begin position="11"/>
        <end position="147"/>
    </location>
</feature>
<dbReference type="InterPro" id="IPR036388">
    <property type="entry name" value="WH-like_DNA-bd_sf"/>
</dbReference>
<dbReference type="RefSeq" id="WP_091611072.1">
    <property type="nucleotide sequence ID" value="NZ_FOEF01000001.1"/>
</dbReference>
<gene>
    <name evidence="2" type="ORF">SAMN04489732_101191</name>
</gene>
<dbReference type="GO" id="GO:0003677">
    <property type="term" value="F:DNA binding"/>
    <property type="evidence" value="ECO:0007669"/>
    <property type="project" value="UniProtKB-KW"/>
</dbReference>
<evidence type="ECO:0000313" key="3">
    <source>
        <dbReference type="Proteomes" id="UP000198582"/>
    </source>
</evidence>
<dbReference type="Proteomes" id="UP000198582">
    <property type="component" value="Unassembled WGS sequence"/>
</dbReference>
<dbReference type="PANTHER" id="PTHR33164:SF99">
    <property type="entry name" value="MARR FAMILY REGULATORY PROTEIN"/>
    <property type="match status" value="1"/>
</dbReference>
<dbReference type="SUPFAM" id="SSF46785">
    <property type="entry name" value="Winged helix' DNA-binding domain"/>
    <property type="match status" value="1"/>
</dbReference>
<dbReference type="EMBL" id="FOEF01000001">
    <property type="protein sequence ID" value="SEO48755.1"/>
    <property type="molecule type" value="Genomic_DNA"/>
</dbReference>
<dbReference type="SMART" id="SM00347">
    <property type="entry name" value="HTH_MARR"/>
    <property type="match status" value="1"/>
</dbReference>
<name>A0A1H8Q3C3_9PSEU</name>
<proteinExistence type="predicted"/>
<evidence type="ECO:0000313" key="2">
    <source>
        <dbReference type="EMBL" id="SEO48755.1"/>
    </source>
</evidence>